<proteinExistence type="predicted"/>
<dbReference type="HOGENOM" id="CLU_2290458_0_0_0"/>
<dbReference type="Proteomes" id="UP000000379">
    <property type="component" value="Chromosome"/>
</dbReference>
<protein>
    <recommendedName>
        <fullName evidence="3">Zinc-ribbon domain-containing protein</fullName>
    </recommendedName>
</protein>
<name>D7CV72_TRURR</name>
<reference evidence="2" key="1">
    <citation type="submission" date="2010-05" db="EMBL/GenBank/DDBJ databases">
        <title>The complete genome of Truepera radiovictris DSM 17093.</title>
        <authorList>
            <consortium name="US DOE Joint Genome Institute (JGI-PGF)"/>
            <person name="Lucas S."/>
            <person name="Copeland A."/>
            <person name="Lapidus A."/>
            <person name="Glavina del Rio T."/>
            <person name="Dalin E."/>
            <person name="Tice H."/>
            <person name="Bruce D."/>
            <person name="Goodwin L."/>
            <person name="Pitluck S."/>
            <person name="Kyrpides N."/>
            <person name="Mavromatis K."/>
            <person name="Ovchinnikova G."/>
            <person name="Munk A.C."/>
            <person name="Detter J.C."/>
            <person name="Han C."/>
            <person name="Tapia R."/>
            <person name="Land M."/>
            <person name="Hauser L."/>
            <person name="Markowitz V."/>
            <person name="Cheng J.-F."/>
            <person name="Hugenholtz P."/>
            <person name="Woyke T."/>
            <person name="Wu D."/>
            <person name="Tindall B."/>
            <person name="Pomrenke H.G."/>
            <person name="Brambilla E."/>
            <person name="Klenk H.-P."/>
            <person name="Eisen J.A."/>
        </authorList>
    </citation>
    <scope>NUCLEOTIDE SEQUENCE [LARGE SCALE GENOMIC DNA]</scope>
    <source>
        <strain evidence="2">DSM 17093 / CIP 108686 / LMG 22925 / RQ-24</strain>
    </source>
</reference>
<dbReference type="EMBL" id="CP002049">
    <property type="protein sequence ID" value="ADI15899.1"/>
    <property type="molecule type" value="Genomic_DNA"/>
</dbReference>
<dbReference type="KEGG" id="tra:Trad_2798"/>
<dbReference type="STRING" id="649638.Trad_2798"/>
<dbReference type="AlphaFoldDB" id="D7CV72"/>
<evidence type="ECO:0000313" key="2">
    <source>
        <dbReference type="Proteomes" id="UP000000379"/>
    </source>
</evidence>
<organism evidence="1 2">
    <name type="scientific">Truepera radiovictrix (strain DSM 17093 / CIP 108686 / LMG 22925 / RQ-24)</name>
    <dbReference type="NCBI Taxonomy" id="649638"/>
    <lineage>
        <taxon>Bacteria</taxon>
        <taxon>Thermotogati</taxon>
        <taxon>Deinococcota</taxon>
        <taxon>Deinococci</taxon>
        <taxon>Trueperales</taxon>
        <taxon>Trueperaceae</taxon>
        <taxon>Truepera</taxon>
    </lineage>
</organism>
<dbReference type="RefSeq" id="WP_013179258.1">
    <property type="nucleotide sequence ID" value="NC_014221.1"/>
</dbReference>
<accession>D7CV72</accession>
<gene>
    <name evidence="1" type="ordered locus">Trad_2798</name>
</gene>
<evidence type="ECO:0008006" key="3">
    <source>
        <dbReference type="Google" id="ProtNLM"/>
    </source>
</evidence>
<reference evidence="1 2" key="2">
    <citation type="journal article" date="2011" name="Stand. Genomic Sci.">
        <title>Complete genome sequence of Truepera radiovictrix type strain (RQ-24).</title>
        <authorList>
            <person name="Ivanova N."/>
            <person name="Rohde C."/>
            <person name="Munk C."/>
            <person name="Nolan M."/>
            <person name="Lucas S."/>
            <person name="Del Rio T.G."/>
            <person name="Tice H."/>
            <person name="Deshpande S."/>
            <person name="Cheng J.F."/>
            <person name="Tapia R."/>
            <person name="Han C."/>
            <person name="Goodwin L."/>
            <person name="Pitluck S."/>
            <person name="Liolios K."/>
            <person name="Mavromatis K."/>
            <person name="Mikhailova N."/>
            <person name="Pati A."/>
            <person name="Chen A."/>
            <person name="Palaniappan K."/>
            <person name="Land M."/>
            <person name="Hauser L."/>
            <person name="Chang Y.J."/>
            <person name="Jeffries C.D."/>
            <person name="Brambilla E."/>
            <person name="Rohde M."/>
            <person name="Goker M."/>
            <person name="Tindall B.J."/>
            <person name="Woyke T."/>
            <person name="Bristow J."/>
            <person name="Eisen J.A."/>
            <person name="Markowitz V."/>
            <person name="Hugenholtz P."/>
            <person name="Kyrpides N.C."/>
            <person name="Klenk H.P."/>
            <person name="Lapidus A."/>
        </authorList>
    </citation>
    <scope>NUCLEOTIDE SEQUENCE [LARGE SCALE GENOMIC DNA]</scope>
    <source>
        <strain evidence="2">DSM 17093 / CIP 108686 / LMG 22925 / RQ-24</strain>
    </source>
</reference>
<keyword evidence="2" id="KW-1185">Reference proteome</keyword>
<sequence>MDDAHPLWRYFKDLSSAVNAANRGEGAQPYVSGSFMVSAIADDVELTVSDISEEDAVLIAAELRSMGVRAIVQGSRICSKCGQRVPEQAFCIACRAKLTPS</sequence>
<evidence type="ECO:0000313" key="1">
    <source>
        <dbReference type="EMBL" id="ADI15899.1"/>
    </source>
</evidence>